<feature type="domain" description="TniQ" evidence="1">
    <location>
        <begin position="7"/>
        <end position="131"/>
    </location>
</feature>
<evidence type="ECO:0000259" key="1">
    <source>
        <dbReference type="Pfam" id="PF06527"/>
    </source>
</evidence>
<organism evidence="3 4">
    <name type="scientific">Paraburkholderia fynbosensis</name>
    <dbReference type="NCBI Taxonomy" id="1200993"/>
    <lineage>
        <taxon>Bacteria</taxon>
        <taxon>Pseudomonadati</taxon>
        <taxon>Pseudomonadota</taxon>
        <taxon>Betaproteobacteria</taxon>
        <taxon>Burkholderiales</taxon>
        <taxon>Burkholderiaceae</taxon>
        <taxon>Paraburkholderia</taxon>
    </lineage>
</organism>
<dbReference type="InterPro" id="IPR032750">
    <property type="entry name" value="TnsD_C"/>
</dbReference>
<dbReference type="Pfam" id="PF06527">
    <property type="entry name" value="TniQ"/>
    <property type="match status" value="1"/>
</dbReference>
<sequence>MLVSDWKTFVSGLFGYGARFNTGLAYNLSEVAQQTRASLGMSALEIAERLTLFPYYAKFCSRSLRRQLLGRMMHWSLRHQRGDVQKLIQRPHVIRYCCSCADEDRSSGRAATWKRCHQLPGVLVCPRHGVWLFEHPVNVPAYSAWPTLADVKQAVPVEFDVSESEQSAIRRIGDLSASLLCDTGSNASPPGEGGWLELARNCGYARGKNTLESALLCEDLIHTFGENYLSRCNLLPSGRQNWVVGRVLGTQSAAAALPEVLLWVFFEIRGSASGEHWPVCPNRYAAHGPAHPVEVRRRSHVKLFCYCRCGMSFVKKVGDDDADSAISVYGEAYAAEAVRLASDGLSGAEIARSLGVSETTARNLTRGSQRYARSSVEATAARASSEWKAAVKSAGIVSVVQKERDGLYRRVRRFDPEALESTRKG</sequence>
<dbReference type="EMBL" id="CADIKI010000016">
    <property type="protein sequence ID" value="CAB3801153.1"/>
    <property type="molecule type" value="Genomic_DNA"/>
</dbReference>
<reference evidence="3 4" key="1">
    <citation type="submission" date="2020-04" db="EMBL/GenBank/DDBJ databases">
        <authorList>
            <person name="De Canck E."/>
        </authorList>
    </citation>
    <scope>NUCLEOTIDE SEQUENCE [LARGE SCALE GENOMIC DNA]</scope>
    <source>
        <strain evidence="3 4">LMG 27177</strain>
    </source>
</reference>
<evidence type="ECO:0000313" key="4">
    <source>
        <dbReference type="Proteomes" id="UP000494252"/>
    </source>
</evidence>
<proteinExistence type="predicted"/>
<gene>
    <name evidence="3" type="ORF">LMG27177_04980</name>
</gene>
<dbReference type="Pfam" id="PF15978">
    <property type="entry name" value="TnsD"/>
    <property type="match status" value="1"/>
</dbReference>
<dbReference type="InterPro" id="IPR009492">
    <property type="entry name" value="TniQ"/>
</dbReference>
<name>A0A6J5GHT9_9BURK</name>
<accession>A0A6J5GHT9</accession>
<keyword evidence="4" id="KW-1185">Reference proteome</keyword>
<dbReference type="AlphaFoldDB" id="A0A6J5GHT9"/>
<evidence type="ECO:0000259" key="2">
    <source>
        <dbReference type="Pfam" id="PF15978"/>
    </source>
</evidence>
<dbReference type="Proteomes" id="UP000494252">
    <property type="component" value="Unassembled WGS sequence"/>
</dbReference>
<evidence type="ECO:0000313" key="3">
    <source>
        <dbReference type="EMBL" id="CAB3801153.1"/>
    </source>
</evidence>
<protein>
    <submittedName>
        <fullName evidence="3">Uncharacterized protein</fullName>
    </submittedName>
</protein>
<feature type="domain" description="Transposon Tn7 transposition protein TnsD C-terminal" evidence="2">
    <location>
        <begin position="198"/>
        <end position="395"/>
    </location>
</feature>